<dbReference type="AlphaFoldDB" id="A0A8H6X5J7"/>
<gene>
    <name evidence="2" type="ORF">MVEN_02285100</name>
</gene>
<dbReference type="EMBL" id="JACAZI010000026">
    <property type="protein sequence ID" value="KAF7334552.1"/>
    <property type="molecule type" value="Genomic_DNA"/>
</dbReference>
<dbReference type="OrthoDB" id="3265734at2759"/>
<organism evidence="2 3">
    <name type="scientific">Mycena venus</name>
    <dbReference type="NCBI Taxonomy" id="2733690"/>
    <lineage>
        <taxon>Eukaryota</taxon>
        <taxon>Fungi</taxon>
        <taxon>Dikarya</taxon>
        <taxon>Basidiomycota</taxon>
        <taxon>Agaricomycotina</taxon>
        <taxon>Agaricomycetes</taxon>
        <taxon>Agaricomycetidae</taxon>
        <taxon>Agaricales</taxon>
        <taxon>Marasmiineae</taxon>
        <taxon>Mycenaceae</taxon>
        <taxon>Mycena</taxon>
    </lineage>
</organism>
<evidence type="ECO:0000313" key="3">
    <source>
        <dbReference type="Proteomes" id="UP000620124"/>
    </source>
</evidence>
<feature type="region of interest" description="Disordered" evidence="1">
    <location>
        <begin position="19"/>
        <end position="47"/>
    </location>
</feature>
<reference evidence="2" key="1">
    <citation type="submission" date="2020-05" db="EMBL/GenBank/DDBJ databases">
        <title>Mycena genomes resolve the evolution of fungal bioluminescence.</title>
        <authorList>
            <person name="Tsai I.J."/>
        </authorList>
    </citation>
    <scope>NUCLEOTIDE SEQUENCE</scope>
    <source>
        <strain evidence="2">CCC161011</strain>
    </source>
</reference>
<feature type="compositionally biased region" description="Polar residues" evidence="1">
    <location>
        <begin position="21"/>
        <end position="41"/>
    </location>
</feature>
<comment type="caution">
    <text evidence="2">The sequence shown here is derived from an EMBL/GenBank/DDBJ whole genome shotgun (WGS) entry which is preliminary data.</text>
</comment>
<dbReference type="Proteomes" id="UP000620124">
    <property type="component" value="Unassembled WGS sequence"/>
</dbReference>
<name>A0A8H6X5J7_9AGAR</name>
<protein>
    <submittedName>
        <fullName evidence="2">Uncharacterized protein</fullName>
    </submittedName>
</protein>
<proteinExistence type="predicted"/>
<dbReference type="Gene3D" id="2.60.120.260">
    <property type="entry name" value="Galactose-binding domain-like"/>
    <property type="match status" value="1"/>
</dbReference>
<keyword evidence="3" id="KW-1185">Reference proteome</keyword>
<sequence length="235" mass="26103">MPTDAMNVLVDDTDPLVHYSSGWQRPSSGKPQEYNSTTHESLSPDEPATFSFTGTSITVFGTVANNGDAGMKISIDGRPSGSFDVDDQSTQGHNMRFWNASDLEDTLHTLTVIVDHKSLIGSTQTLFLDYFVYTMRSTAGKSVLIDDSETGVITYSPDWKPDTDSDGSLNRTQHVSQKDGSWVALCFEGTQISFFGAEIHATIRHYQWIPRSDENTADSKIHSFNRVFYLKEITP</sequence>
<evidence type="ECO:0000313" key="2">
    <source>
        <dbReference type="EMBL" id="KAF7334552.1"/>
    </source>
</evidence>
<evidence type="ECO:0000256" key="1">
    <source>
        <dbReference type="SAM" id="MobiDB-lite"/>
    </source>
</evidence>
<accession>A0A8H6X5J7</accession>